<dbReference type="GO" id="GO:0032266">
    <property type="term" value="F:phosphatidylinositol-3-phosphate binding"/>
    <property type="evidence" value="ECO:0007669"/>
    <property type="project" value="TreeGrafter"/>
</dbReference>
<dbReference type="InterPro" id="IPR000306">
    <property type="entry name" value="Znf_FYVE"/>
</dbReference>
<dbReference type="GO" id="GO:0008270">
    <property type="term" value="F:zinc ion binding"/>
    <property type="evidence" value="ECO:0007669"/>
    <property type="project" value="UniProtKB-KW"/>
</dbReference>
<dbReference type="GO" id="GO:0043328">
    <property type="term" value="P:protein transport to vacuole involved in ubiquitin-dependent protein catabolic process via the multivesicular body sorting pathway"/>
    <property type="evidence" value="ECO:0007669"/>
    <property type="project" value="TreeGrafter"/>
</dbReference>
<evidence type="ECO:0000259" key="14">
    <source>
        <dbReference type="PROSITE" id="PS50179"/>
    </source>
</evidence>
<dbReference type="Gene3D" id="1.25.40.90">
    <property type="match status" value="1"/>
</dbReference>
<gene>
    <name evidence="15" type="ORF">BCR41DRAFT_100284</name>
</gene>
<dbReference type="AlphaFoldDB" id="A0A1Y2GJ54"/>
<dbReference type="PROSITE" id="PS50178">
    <property type="entry name" value="ZF_FYVE"/>
    <property type="match status" value="1"/>
</dbReference>
<dbReference type="PROSITE" id="PS50330">
    <property type="entry name" value="UIM"/>
    <property type="match status" value="1"/>
</dbReference>
<dbReference type="Pfam" id="PF02809">
    <property type="entry name" value="UIM"/>
    <property type="match status" value="2"/>
</dbReference>
<reference evidence="15 16" key="1">
    <citation type="submission" date="2016-07" db="EMBL/GenBank/DDBJ databases">
        <title>Pervasive Adenine N6-methylation of Active Genes in Fungi.</title>
        <authorList>
            <consortium name="DOE Joint Genome Institute"/>
            <person name="Mondo S.J."/>
            <person name="Dannebaum R.O."/>
            <person name="Kuo R.C."/>
            <person name="Labutti K."/>
            <person name="Haridas S."/>
            <person name="Kuo A."/>
            <person name="Salamov A."/>
            <person name="Ahrendt S.R."/>
            <person name="Lipzen A."/>
            <person name="Sullivan W."/>
            <person name="Andreopoulos W.B."/>
            <person name="Clum A."/>
            <person name="Lindquist E."/>
            <person name="Daum C."/>
            <person name="Ramamoorthy G.K."/>
            <person name="Gryganskyi A."/>
            <person name="Culley D."/>
            <person name="Magnuson J.K."/>
            <person name="James T.Y."/>
            <person name="O'Malley M.A."/>
            <person name="Stajich J.E."/>
            <person name="Spatafora J.W."/>
            <person name="Visel A."/>
            <person name="Grigoriev I.V."/>
        </authorList>
    </citation>
    <scope>NUCLEOTIDE SEQUENCE [LARGE SCALE GENOMIC DNA]</scope>
    <source>
        <strain evidence="15 16">NRRL 3116</strain>
    </source>
</reference>
<comment type="similarity">
    <text evidence="2">Belongs to the VPS27 family.</text>
</comment>
<dbReference type="FunCoup" id="A0A1Y2GJ54">
    <property type="interactions" value="119"/>
</dbReference>
<dbReference type="RefSeq" id="XP_021880091.1">
    <property type="nucleotide sequence ID" value="XM_022019300.1"/>
</dbReference>
<keyword evidence="16" id="KW-1185">Reference proteome</keyword>
<evidence type="ECO:0000256" key="1">
    <source>
        <dbReference type="ARBA" id="ARBA00004125"/>
    </source>
</evidence>
<dbReference type="SUPFAM" id="SSF57903">
    <property type="entry name" value="FYVE/PHD zinc finger"/>
    <property type="match status" value="1"/>
</dbReference>
<feature type="region of interest" description="Disordered" evidence="12">
    <location>
        <begin position="615"/>
        <end position="656"/>
    </location>
</feature>
<protein>
    <recommendedName>
        <fullName evidence="3">Vacuolar protein sorting-associated protein 27</fullName>
    </recommendedName>
</protein>
<evidence type="ECO:0000256" key="6">
    <source>
        <dbReference type="ARBA" id="ARBA00022753"/>
    </source>
</evidence>
<dbReference type="InterPro" id="IPR002014">
    <property type="entry name" value="VHS_dom"/>
</dbReference>
<evidence type="ECO:0000256" key="2">
    <source>
        <dbReference type="ARBA" id="ARBA00008597"/>
    </source>
</evidence>
<evidence type="ECO:0000256" key="7">
    <source>
        <dbReference type="ARBA" id="ARBA00022771"/>
    </source>
</evidence>
<sequence>MIRCCNIPAVDVGTLGYWVLVDIDEDDSLPELYAPSLISLFAQPQVAPSDCSTLIMSVLSRLKRRCVVPARHFLHLSLFEFHVSLYLSHPHFSFFSFYPYFRYCSYNLTCFITAPKIKMSSWLRTTSAIDELVDKATSENLPAGIEDFAQNLEICDQIRSKQVSPKDAAKALKRRISHKNPNVQLLALGLTDACVKNGGRHFLVEVASREFIDNMVSILKTPAGCNPEVKTKILALLQSWGHLFRGSPSLGYVCDTYMVLQHEGYKFPPADNVGAALVETAAPPDWTDSDVCTRCRTAFTLTNRKHHCRNCGDTFCGQCSSNTMSLPNLGINQEVRVCDGCWIKRKMGGKGTPVYDINSLGGPAELVPATSKPAQSSSSKPSMVQPPNPLSEDEDLKRAIELSLKEVNTQPGYKPSTHKEPEPTKTTDVAHGSDVEDTDLLAAIEASLRETNLSGASTSTYTNERQSAYGTYTYTIDTERASVTPSNTLTQTEKENVELFASLVDRIQMMNGDVSRDREVQALYAQISKLQAKVDQSLEEVTKKQQEAIMFNQQIDQAVRIYDHLLQERLNSSYQQRMGTSNYGYSGLQQQQQQQQQGDFGATSSLHARQDIPVYPHLKGSEPSYSQPMPNAPYAPYSPNVPPVQHNYQYHSPQTPSTAPFVAMPFASAPPPTQSIVLQTPYQPLQDPYYASAPGPSTSFSPITQQTHQLQQQDYQTTSAQLPTAVEPVGHPSYTPFIGQPLQSYVSTAPAAPTPVVPVEEKPLIEL</sequence>
<dbReference type="InterPro" id="IPR013083">
    <property type="entry name" value="Znf_RING/FYVE/PHD"/>
</dbReference>
<keyword evidence="7 10" id="KW-0863">Zinc-finger</keyword>
<dbReference type="SMART" id="SM00288">
    <property type="entry name" value="VHS"/>
    <property type="match status" value="1"/>
</dbReference>
<dbReference type="Gene3D" id="1.20.5.1940">
    <property type="match status" value="1"/>
</dbReference>
<feature type="region of interest" description="Disordered" evidence="12">
    <location>
        <begin position="577"/>
        <end position="602"/>
    </location>
</feature>
<dbReference type="Pfam" id="PF01363">
    <property type="entry name" value="FYVE"/>
    <property type="match status" value="1"/>
</dbReference>
<dbReference type="SMART" id="SM00064">
    <property type="entry name" value="FYVE"/>
    <property type="match status" value="1"/>
</dbReference>
<comment type="caution">
    <text evidence="15">The sequence shown here is derived from an EMBL/GenBank/DDBJ whole genome shotgun (WGS) entry which is preliminary data.</text>
</comment>
<feature type="region of interest" description="Disordered" evidence="12">
    <location>
        <begin position="366"/>
        <end position="392"/>
    </location>
</feature>
<keyword evidence="11" id="KW-0175">Coiled coil</keyword>
<accession>A0A1Y2GJ54</accession>
<evidence type="ECO:0000256" key="8">
    <source>
        <dbReference type="ARBA" id="ARBA00022833"/>
    </source>
</evidence>
<dbReference type="GeneID" id="33561145"/>
<dbReference type="Gene3D" id="6.10.140.100">
    <property type="match status" value="1"/>
</dbReference>
<dbReference type="GO" id="GO:0010008">
    <property type="term" value="C:endosome membrane"/>
    <property type="evidence" value="ECO:0007669"/>
    <property type="project" value="UniProtKB-SubCell"/>
</dbReference>
<evidence type="ECO:0000256" key="12">
    <source>
        <dbReference type="SAM" id="MobiDB-lite"/>
    </source>
</evidence>
<name>A0A1Y2GJ54_9FUNG</name>
<keyword evidence="4" id="KW-0479">Metal-binding</keyword>
<feature type="region of interest" description="Disordered" evidence="12">
    <location>
        <begin position="690"/>
        <end position="717"/>
    </location>
</feature>
<dbReference type="InParanoid" id="A0A1Y2GJ54"/>
<evidence type="ECO:0000256" key="3">
    <source>
        <dbReference type="ARBA" id="ARBA00017753"/>
    </source>
</evidence>
<dbReference type="InterPro" id="IPR011011">
    <property type="entry name" value="Znf_FYVE_PHD"/>
</dbReference>
<feature type="compositionally biased region" description="Low complexity" evidence="12">
    <location>
        <begin position="368"/>
        <end position="383"/>
    </location>
</feature>
<proteinExistence type="inferred from homology"/>
<keyword evidence="9" id="KW-0472">Membrane</keyword>
<evidence type="ECO:0000259" key="13">
    <source>
        <dbReference type="PROSITE" id="PS50178"/>
    </source>
</evidence>
<feature type="region of interest" description="Disordered" evidence="12">
    <location>
        <begin position="405"/>
        <end position="431"/>
    </location>
</feature>
<dbReference type="SUPFAM" id="SSF48464">
    <property type="entry name" value="ENTH/VHS domain"/>
    <property type="match status" value="1"/>
</dbReference>
<feature type="domain" description="FYVE-type" evidence="13">
    <location>
        <begin position="286"/>
        <end position="346"/>
    </location>
</feature>
<evidence type="ECO:0000256" key="4">
    <source>
        <dbReference type="ARBA" id="ARBA00022723"/>
    </source>
</evidence>
<dbReference type="EMBL" id="MCFF01000025">
    <property type="protein sequence ID" value="ORZ12472.1"/>
    <property type="molecule type" value="Genomic_DNA"/>
</dbReference>
<dbReference type="InterPro" id="IPR049425">
    <property type="entry name" value="Vps27_GAT-like"/>
</dbReference>
<dbReference type="InterPro" id="IPR008942">
    <property type="entry name" value="ENTH_VHS"/>
</dbReference>
<evidence type="ECO:0000313" key="16">
    <source>
        <dbReference type="Proteomes" id="UP000193648"/>
    </source>
</evidence>
<dbReference type="PROSITE" id="PS50179">
    <property type="entry name" value="VHS"/>
    <property type="match status" value="1"/>
</dbReference>
<feature type="compositionally biased region" description="Polar residues" evidence="12">
    <location>
        <begin position="577"/>
        <end position="588"/>
    </location>
</feature>
<organism evidence="15 16">
    <name type="scientific">Lobosporangium transversale</name>
    <dbReference type="NCBI Taxonomy" id="64571"/>
    <lineage>
        <taxon>Eukaryota</taxon>
        <taxon>Fungi</taxon>
        <taxon>Fungi incertae sedis</taxon>
        <taxon>Mucoromycota</taxon>
        <taxon>Mortierellomycotina</taxon>
        <taxon>Mortierellomycetes</taxon>
        <taxon>Mortierellales</taxon>
        <taxon>Mortierellaceae</taxon>
        <taxon>Lobosporangium</taxon>
    </lineage>
</organism>
<dbReference type="STRING" id="64571.A0A1Y2GJ54"/>
<dbReference type="Gene3D" id="3.30.40.10">
    <property type="entry name" value="Zinc/RING finger domain, C3HC4 (zinc finger)"/>
    <property type="match status" value="1"/>
</dbReference>
<dbReference type="Pfam" id="PF00790">
    <property type="entry name" value="VHS"/>
    <property type="match status" value="1"/>
</dbReference>
<keyword evidence="5" id="KW-0677">Repeat</keyword>
<feature type="domain" description="VHS" evidence="14">
    <location>
        <begin position="138"/>
        <end position="268"/>
    </location>
</feature>
<evidence type="ECO:0000256" key="10">
    <source>
        <dbReference type="PROSITE-ProRule" id="PRU00091"/>
    </source>
</evidence>
<dbReference type="FunFam" id="3.30.40.10:FF:000105">
    <property type="entry name" value="WD repeat and FYVE domain-containing protein 2"/>
    <property type="match status" value="1"/>
</dbReference>
<feature type="compositionally biased region" description="Polar residues" evidence="12">
    <location>
        <begin position="646"/>
        <end position="656"/>
    </location>
</feature>
<comment type="subcellular location">
    <subcellularLocation>
        <location evidence="1">Endosome membrane</location>
        <topology evidence="1">Peripheral membrane protein</topology>
        <orientation evidence="1">Cytoplasmic side</orientation>
    </subcellularLocation>
</comment>
<keyword evidence="8" id="KW-0862">Zinc</keyword>
<evidence type="ECO:0000256" key="5">
    <source>
        <dbReference type="ARBA" id="ARBA00022737"/>
    </source>
</evidence>
<evidence type="ECO:0000313" key="15">
    <source>
        <dbReference type="EMBL" id="ORZ12472.1"/>
    </source>
</evidence>
<keyword evidence="6" id="KW-0967">Endosome</keyword>
<dbReference type="PANTHER" id="PTHR47794">
    <property type="entry name" value="VACUOLAR PROTEIN SORTING-ASSOCIATED PROTEIN 27"/>
    <property type="match status" value="1"/>
</dbReference>
<dbReference type="SMART" id="SM00726">
    <property type="entry name" value="UIM"/>
    <property type="match status" value="2"/>
</dbReference>
<dbReference type="GO" id="GO:0043130">
    <property type="term" value="F:ubiquitin binding"/>
    <property type="evidence" value="ECO:0007669"/>
    <property type="project" value="InterPro"/>
</dbReference>
<dbReference type="GO" id="GO:0006623">
    <property type="term" value="P:protein targeting to vacuole"/>
    <property type="evidence" value="ECO:0007669"/>
    <property type="project" value="TreeGrafter"/>
</dbReference>
<dbReference type="InterPro" id="IPR003903">
    <property type="entry name" value="UIM_dom"/>
</dbReference>
<dbReference type="OrthoDB" id="957735at2759"/>
<dbReference type="GO" id="GO:0033565">
    <property type="term" value="C:ESCRT-0 complex"/>
    <property type="evidence" value="ECO:0007669"/>
    <property type="project" value="TreeGrafter"/>
</dbReference>
<dbReference type="PANTHER" id="PTHR47794:SF1">
    <property type="entry name" value="VACUOLAR PROTEIN SORTING-ASSOCIATED PROTEIN 27"/>
    <property type="match status" value="1"/>
</dbReference>
<feature type="compositionally biased region" description="Low complexity" evidence="12">
    <location>
        <begin position="704"/>
        <end position="717"/>
    </location>
</feature>
<evidence type="ECO:0000256" key="9">
    <source>
        <dbReference type="ARBA" id="ARBA00023136"/>
    </source>
</evidence>
<dbReference type="Proteomes" id="UP000193648">
    <property type="component" value="Unassembled WGS sequence"/>
</dbReference>
<feature type="coiled-coil region" evidence="11">
    <location>
        <begin position="520"/>
        <end position="547"/>
    </location>
</feature>
<dbReference type="CDD" id="cd16979">
    <property type="entry name" value="VHS_Vps27"/>
    <property type="match status" value="1"/>
</dbReference>
<dbReference type="Pfam" id="PF21356">
    <property type="entry name" value="Vps27_GAT-like"/>
    <property type="match status" value="1"/>
</dbReference>
<dbReference type="InterPro" id="IPR017455">
    <property type="entry name" value="Znf_FYVE-rel"/>
</dbReference>
<evidence type="ECO:0000256" key="11">
    <source>
        <dbReference type="SAM" id="Coils"/>
    </source>
</evidence>